<keyword evidence="7" id="KW-1185">Reference proteome</keyword>
<organism evidence="6 7">
    <name type="scientific">Aromia moschata</name>
    <dbReference type="NCBI Taxonomy" id="1265417"/>
    <lineage>
        <taxon>Eukaryota</taxon>
        <taxon>Metazoa</taxon>
        <taxon>Ecdysozoa</taxon>
        <taxon>Arthropoda</taxon>
        <taxon>Hexapoda</taxon>
        <taxon>Insecta</taxon>
        <taxon>Pterygota</taxon>
        <taxon>Neoptera</taxon>
        <taxon>Endopterygota</taxon>
        <taxon>Coleoptera</taxon>
        <taxon>Polyphaga</taxon>
        <taxon>Cucujiformia</taxon>
        <taxon>Chrysomeloidea</taxon>
        <taxon>Cerambycidae</taxon>
        <taxon>Cerambycinae</taxon>
        <taxon>Callichromatini</taxon>
        <taxon>Aromia</taxon>
    </lineage>
</organism>
<evidence type="ECO:0008006" key="8">
    <source>
        <dbReference type="Google" id="ProtNLM"/>
    </source>
</evidence>
<dbReference type="Gene3D" id="2.120.10.30">
    <property type="entry name" value="TolB, C-terminal domain"/>
    <property type="match status" value="1"/>
</dbReference>
<dbReference type="GO" id="GO:0005576">
    <property type="term" value="C:extracellular region"/>
    <property type="evidence" value="ECO:0007669"/>
    <property type="project" value="UniProtKB-SubCell"/>
</dbReference>
<comment type="caution">
    <text evidence="6">The sequence shown here is derived from an EMBL/GenBank/DDBJ whole genome shotgun (WGS) entry which is preliminary data.</text>
</comment>
<accession>A0AAV8Z7T0</accession>
<dbReference type="AlphaFoldDB" id="A0AAV8Z7T0"/>
<evidence type="ECO:0000256" key="1">
    <source>
        <dbReference type="ARBA" id="ARBA00004613"/>
    </source>
</evidence>
<keyword evidence="4 5" id="KW-0732">Signal</keyword>
<dbReference type="PANTHER" id="PTHR10009:SF8">
    <property type="entry name" value="IP19120P"/>
    <property type="match status" value="1"/>
</dbReference>
<evidence type="ECO:0000256" key="5">
    <source>
        <dbReference type="SAM" id="SignalP"/>
    </source>
</evidence>
<sequence length="366" mass="40948">MIFRGLIFLSIALYVQTQNSCDVIEWTGGQFDWPNSATKSIYRSSGRYVPKNIIATRAQIFKDEVYLALPRYKPGVPVTLAKVNMKQKGCEAVLQPFPCWATQEEGDANAFQNVVDIYLDENYLLWVLDIGVVNTLCEPIRRSPPKVVAINVLNGRKVKTLDLSGLVCQASRLQYLVVEYAPDGRPYVYVTDAATRSILVFDVAGNRGYRVVLPRAVASSRRDVLYIALIRKGGANNNYLVITYLSGARIFQIKTEYLRTGQASGKIQDLGPKGGKIVILGTDLGSAIFFRFEGKPEIYRWEVGSLFKDYELVYKSPDCYLATQTIPDVGRHRLRVLESNFPDFIQDTVGCGASHRVALMISCLNC</sequence>
<gene>
    <name evidence="6" type="ORF">NQ318_021802</name>
</gene>
<feature type="chain" id="PRO_5043339436" description="Bee-milk protein" evidence="5">
    <location>
        <begin position="18"/>
        <end position="366"/>
    </location>
</feature>
<evidence type="ECO:0000256" key="2">
    <source>
        <dbReference type="ARBA" id="ARBA00009127"/>
    </source>
</evidence>
<evidence type="ECO:0000313" key="6">
    <source>
        <dbReference type="EMBL" id="KAJ8959616.1"/>
    </source>
</evidence>
<dbReference type="InterPro" id="IPR017996">
    <property type="entry name" value="MRJP/yellow-related"/>
</dbReference>
<keyword evidence="3" id="KW-0964">Secreted</keyword>
<evidence type="ECO:0000313" key="7">
    <source>
        <dbReference type="Proteomes" id="UP001162162"/>
    </source>
</evidence>
<dbReference type="PANTHER" id="PTHR10009">
    <property type="entry name" value="PROTEIN YELLOW-RELATED"/>
    <property type="match status" value="1"/>
</dbReference>
<comment type="subcellular location">
    <subcellularLocation>
        <location evidence="1">Secreted</location>
    </subcellularLocation>
</comment>
<protein>
    <recommendedName>
        <fullName evidence="8">Bee-milk protein</fullName>
    </recommendedName>
</protein>
<proteinExistence type="inferred from homology"/>
<dbReference type="Proteomes" id="UP001162162">
    <property type="component" value="Unassembled WGS sequence"/>
</dbReference>
<feature type="signal peptide" evidence="5">
    <location>
        <begin position="1"/>
        <end position="17"/>
    </location>
</feature>
<dbReference type="Pfam" id="PF03022">
    <property type="entry name" value="MRJP"/>
    <property type="match status" value="1"/>
</dbReference>
<comment type="similarity">
    <text evidence="2">Belongs to the major royal jelly protein family.</text>
</comment>
<dbReference type="SUPFAM" id="SSF63829">
    <property type="entry name" value="Calcium-dependent phosphotriesterase"/>
    <property type="match status" value="1"/>
</dbReference>
<dbReference type="InterPro" id="IPR011042">
    <property type="entry name" value="6-blade_b-propeller_TolB-like"/>
</dbReference>
<dbReference type="EMBL" id="JAPWTK010000012">
    <property type="protein sequence ID" value="KAJ8959616.1"/>
    <property type="molecule type" value="Genomic_DNA"/>
</dbReference>
<evidence type="ECO:0000256" key="3">
    <source>
        <dbReference type="ARBA" id="ARBA00022525"/>
    </source>
</evidence>
<name>A0AAV8Z7T0_9CUCU</name>
<evidence type="ECO:0000256" key="4">
    <source>
        <dbReference type="ARBA" id="ARBA00022729"/>
    </source>
</evidence>
<reference evidence="6" key="1">
    <citation type="journal article" date="2023" name="Insect Mol. Biol.">
        <title>Genome sequencing provides insights into the evolution of gene families encoding plant cell wall-degrading enzymes in longhorned beetles.</title>
        <authorList>
            <person name="Shin N.R."/>
            <person name="Okamura Y."/>
            <person name="Kirsch R."/>
            <person name="Pauchet Y."/>
        </authorList>
    </citation>
    <scope>NUCLEOTIDE SEQUENCE</scope>
    <source>
        <strain evidence="6">AMC_N1</strain>
    </source>
</reference>